<proteinExistence type="predicted"/>
<dbReference type="CDD" id="cd02980">
    <property type="entry name" value="TRX_Fd_family"/>
    <property type="match status" value="1"/>
</dbReference>
<reference evidence="1 2" key="1">
    <citation type="submission" date="2020-11" db="EMBL/GenBank/DDBJ databases">
        <title>Draft genome sequencing of a Lachnospiraceae strain isolated from anoxic soil subjected to BSD treatment.</title>
        <authorList>
            <person name="Uek A."/>
            <person name="Tonouchi A."/>
        </authorList>
    </citation>
    <scope>NUCLEOTIDE SEQUENCE [LARGE SCALE GENOMIC DNA]</scope>
    <source>
        <strain evidence="1 2">TB5</strain>
    </source>
</reference>
<dbReference type="SUPFAM" id="SSF52833">
    <property type="entry name" value="Thioredoxin-like"/>
    <property type="match status" value="1"/>
</dbReference>
<keyword evidence="2" id="KW-1185">Reference proteome</keyword>
<dbReference type="EMBL" id="AP024169">
    <property type="protein sequence ID" value="BCN31400.1"/>
    <property type="molecule type" value="Genomic_DNA"/>
</dbReference>
<dbReference type="KEGG" id="ahb:bsdtb5_26950"/>
<dbReference type="Proteomes" id="UP000595897">
    <property type="component" value="Chromosome"/>
</dbReference>
<dbReference type="Gene3D" id="3.40.30.10">
    <property type="entry name" value="Glutaredoxin"/>
    <property type="match status" value="1"/>
</dbReference>
<sequence>MFITICVGSSCHLKGSRQIIESLESLIKEHHLEDDIELNGSFCMGECMKGVCVTMNGTLYSLKPDNVEEFFNKEVLGGLR</sequence>
<gene>
    <name evidence="1" type="ORF">bsdtb5_26950</name>
</gene>
<accession>A0A7R7EMP6</accession>
<name>A0A7R7EMP6_9FIRM</name>
<dbReference type="InterPro" id="IPR036249">
    <property type="entry name" value="Thioredoxin-like_sf"/>
</dbReference>
<evidence type="ECO:0000313" key="2">
    <source>
        <dbReference type="Proteomes" id="UP000595897"/>
    </source>
</evidence>
<organism evidence="1 2">
    <name type="scientific">Anaeromicropila herbilytica</name>
    <dbReference type="NCBI Taxonomy" id="2785025"/>
    <lineage>
        <taxon>Bacteria</taxon>
        <taxon>Bacillati</taxon>
        <taxon>Bacillota</taxon>
        <taxon>Clostridia</taxon>
        <taxon>Lachnospirales</taxon>
        <taxon>Lachnospiraceae</taxon>
        <taxon>Anaeromicropila</taxon>
    </lineage>
</organism>
<dbReference type="Pfam" id="PF01257">
    <property type="entry name" value="2Fe-2S_thioredx"/>
    <property type="match status" value="1"/>
</dbReference>
<evidence type="ECO:0000313" key="1">
    <source>
        <dbReference type="EMBL" id="BCN31400.1"/>
    </source>
</evidence>
<dbReference type="RefSeq" id="WP_271712522.1">
    <property type="nucleotide sequence ID" value="NZ_AP024169.1"/>
</dbReference>
<dbReference type="AlphaFoldDB" id="A0A7R7EMP6"/>
<protein>
    <submittedName>
        <fullName evidence="1">NADH dehydrogenase</fullName>
    </submittedName>
</protein>